<feature type="transmembrane region" description="Helical" evidence="1">
    <location>
        <begin position="7"/>
        <end position="31"/>
    </location>
</feature>
<reference evidence="2" key="1">
    <citation type="submission" date="2019-03" db="EMBL/GenBank/DDBJ databases">
        <title>Whole genome analysis of nitrate-reducing bacteria Marinobacter hydrocarbonoclasticus YB03.</title>
        <authorList>
            <person name="Azam A.H."/>
            <person name="Yuk S.R."/>
            <person name="Kamarisima K."/>
            <person name="Miyanaga K."/>
            <person name="Tanji Y."/>
        </authorList>
    </citation>
    <scope>NUCLEOTIDE SEQUENCE</scope>
    <source>
        <strain evidence="2">YB03</strain>
    </source>
</reference>
<name>A0A455W8M7_MARNT</name>
<sequence>MQWFMVFIGIVFGLFIGAVLGWFVGLTPVVIDTFNSLFSLKRSGDFFGGNLNAVVFTLPVLTILGSIVGGYLGYRAG</sequence>
<keyword evidence="1" id="KW-1133">Transmembrane helix</keyword>
<evidence type="ECO:0000256" key="1">
    <source>
        <dbReference type="SAM" id="Phobius"/>
    </source>
</evidence>
<dbReference type="AlphaFoldDB" id="A0A455W8M7"/>
<keyword evidence="1" id="KW-0812">Transmembrane</keyword>
<evidence type="ECO:0000313" key="2">
    <source>
        <dbReference type="EMBL" id="BBJ05610.1"/>
    </source>
</evidence>
<proteinExistence type="predicted"/>
<gene>
    <name evidence="2" type="ORF">YBY_34590</name>
</gene>
<dbReference type="EMBL" id="AP019537">
    <property type="protein sequence ID" value="BBJ05610.1"/>
    <property type="molecule type" value="Genomic_DNA"/>
</dbReference>
<organism evidence="2">
    <name type="scientific">Marinobacter nauticus</name>
    <name type="common">Marinobacter hydrocarbonoclasticus</name>
    <name type="synonym">Marinobacter aquaeolei</name>
    <dbReference type="NCBI Taxonomy" id="2743"/>
    <lineage>
        <taxon>Bacteria</taxon>
        <taxon>Pseudomonadati</taxon>
        <taxon>Pseudomonadota</taxon>
        <taxon>Gammaproteobacteria</taxon>
        <taxon>Pseudomonadales</taxon>
        <taxon>Marinobacteraceae</taxon>
        <taxon>Marinobacter</taxon>
    </lineage>
</organism>
<keyword evidence="1" id="KW-0472">Membrane</keyword>
<accession>A0A455W8M7</accession>
<feature type="transmembrane region" description="Helical" evidence="1">
    <location>
        <begin position="51"/>
        <end position="74"/>
    </location>
</feature>
<protein>
    <submittedName>
        <fullName evidence="2">Uncharacterized protein</fullName>
    </submittedName>
</protein>